<sequence length="566" mass="65113">MGGNLKGDQTNTARVYREPRCHIRTFTLGLVRLKGVAMLIYCLWTTLPWIVLSQTYYMSFVFNNYGPSRINAPQLGFNGTPNNELQGGTPGVSSLEHSNEGETLEVSSLEHSGESKHNPVSKKKHGDKDTLELASVDHSRETHHNSKPAVENMDSSDSDETWMWSTTSKLRLTTSTRKKIKTRPTTNETPESPTEITTEAAMVTAIDKGKTDDLSIKPPQELYTEMPEENLVITENTEAPFTDRPEIKTYIYTTPKDQDETKEYLLPQVIPARTWESVTPHPSEFFDYPQAECREDMDLHEVFGISLERDRGLPTKILCNFKNSWGGPWLLMTRIELPVRIHLRHWYFGYVTPDYKDININFLALAHIMNSMRTAMLIIGQDKDNQLVYNLYDDVVISAFNDLFMLRKAELVEANTTELLFVSVGKVMSTYAGRNRSCPLQVLGSWWGHFTVKEMYEGFFCVFPKDRDVSRPGYVAIFIKPSLFPANHTAFYNRPISTRRPWKSNLSAKILNETVRNSAQYKKEQDTEWERNKLAVNKELSRRARIFEAIDRLRLQEAKRGHWGFR</sequence>
<dbReference type="AlphaFoldDB" id="A0A6P4FJL9"/>
<evidence type="ECO:0000313" key="2">
    <source>
        <dbReference type="RefSeq" id="XP_016990700.1"/>
    </source>
</evidence>
<gene>
    <name evidence="2" type="primary">LOC108052736</name>
</gene>
<feature type="region of interest" description="Disordered" evidence="1">
    <location>
        <begin position="80"/>
        <end position="160"/>
    </location>
</feature>
<accession>A0A6P4FJL9</accession>
<protein>
    <submittedName>
        <fullName evidence="2">Uncharacterized protein LOC108052736</fullName>
    </submittedName>
</protein>
<dbReference type="GeneID" id="108052736"/>
<dbReference type="RefSeq" id="XP_016990700.2">
    <property type="nucleotide sequence ID" value="XM_017135211.2"/>
</dbReference>
<dbReference type="RefSeq" id="XP_016990700.1">
    <property type="nucleotide sequence ID" value="XM_017135211.1"/>
</dbReference>
<name>A0A6P4FJL9_DRORH</name>
<organism evidence="2">
    <name type="scientific">Drosophila rhopaloa</name>
    <name type="common">Fruit fly</name>
    <dbReference type="NCBI Taxonomy" id="1041015"/>
    <lineage>
        <taxon>Eukaryota</taxon>
        <taxon>Metazoa</taxon>
        <taxon>Ecdysozoa</taxon>
        <taxon>Arthropoda</taxon>
        <taxon>Hexapoda</taxon>
        <taxon>Insecta</taxon>
        <taxon>Pterygota</taxon>
        <taxon>Neoptera</taxon>
        <taxon>Endopterygota</taxon>
        <taxon>Diptera</taxon>
        <taxon>Brachycera</taxon>
        <taxon>Muscomorpha</taxon>
        <taxon>Ephydroidea</taxon>
        <taxon>Drosophilidae</taxon>
        <taxon>Drosophila</taxon>
        <taxon>Sophophora</taxon>
    </lineage>
</organism>
<feature type="compositionally biased region" description="Basic and acidic residues" evidence="1">
    <location>
        <begin position="126"/>
        <end position="144"/>
    </location>
</feature>
<dbReference type="OrthoDB" id="7870931at2759"/>
<feature type="compositionally biased region" description="Polar residues" evidence="1">
    <location>
        <begin position="80"/>
        <end position="96"/>
    </location>
</feature>
<proteinExistence type="predicted"/>
<evidence type="ECO:0000256" key="1">
    <source>
        <dbReference type="SAM" id="MobiDB-lite"/>
    </source>
</evidence>
<reference evidence="2" key="1">
    <citation type="submission" date="2025-08" db="UniProtKB">
        <authorList>
            <consortium name="RefSeq"/>
        </authorList>
    </citation>
    <scope>IDENTIFICATION</scope>
</reference>